<keyword evidence="1" id="KW-0472">Membrane</keyword>
<comment type="caution">
    <text evidence="3">The sequence shown here is derived from an EMBL/GenBank/DDBJ whole genome shotgun (WGS) entry which is preliminary data.</text>
</comment>
<dbReference type="Gene3D" id="3.30.200.100">
    <property type="entry name" value="MucB/RseB, C-terminal domain"/>
    <property type="match status" value="1"/>
</dbReference>
<name>A0A9D2PS89_9FIRM</name>
<dbReference type="InterPro" id="IPR025377">
    <property type="entry name" value="DUF4367"/>
</dbReference>
<evidence type="ECO:0000259" key="2">
    <source>
        <dbReference type="Pfam" id="PF14285"/>
    </source>
</evidence>
<keyword evidence="1" id="KW-1133">Transmembrane helix</keyword>
<dbReference type="Proteomes" id="UP000823886">
    <property type="component" value="Unassembled WGS sequence"/>
</dbReference>
<dbReference type="EMBL" id="DWVZ01000157">
    <property type="protein sequence ID" value="HJC64320.1"/>
    <property type="molecule type" value="Genomic_DNA"/>
</dbReference>
<dbReference type="Pfam" id="PF14285">
    <property type="entry name" value="DUF4367"/>
    <property type="match status" value="1"/>
</dbReference>
<proteinExistence type="predicted"/>
<feature type="domain" description="DUF4367" evidence="2">
    <location>
        <begin position="113"/>
        <end position="221"/>
    </location>
</feature>
<reference evidence="3" key="1">
    <citation type="journal article" date="2021" name="PeerJ">
        <title>Extensive microbial diversity within the chicken gut microbiome revealed by metagenomics and culture.</title>
        <authorList>
            <person name="Gilroy R."/>
            <person name="Ravi A."/>
            <person name="Getino M."/>
            <person name="Pursley I."/>
            <person name="Horton D.L."/>
            <person name="Alikhan N.F."/>
            <person name="Baker D."/>
            <person name="Gharbi K."/>
            <person name="Hall N."/>
            <person name="Watson M."/>
            <person name="Adriaenssens E.M."/>
            <person name="Foster-Nyarko E."/>
            <person name="Jarju S."/>
            <person name="Secka A."/>
            <person name="Antonio M."/>
            <person name="Oren A."/>
            <person name="Chaudhuri R.R."/>
            <person name="La Ragione R."/>
            <person name="Hildebrand F."/>
            <person name="Pallen M.J."/>
        </authorList>
    </citation>
    <scope>NUCLEOTIDE SEQUENCE</scope>
    <source>
        <strain evidence="3">ChiBcec2-3848</strain>
    </source>
</reference>
<evidence type="ECO:0000256" key="1">
    <source>
        <dbReference type="SAM" id="Phobius"/>
    </source>
</evidence>
<dbReference type="AlphaFoldDB" id="A0A9D2PS89"/>
<sequence length="225" mass="25063">MITDEMLRAAAAEADQAILDSLPLPQECDHQFSPQFERKMKRVIRRGRYPGAYKFLRTAACFLVAVVLTGTTWLTVDAEARGAFFAWVRQQYETFVEYRFAGPTPDEEMTTDFVPTWLPDGFEETNVQSAGGTSMRTYSNSDGRVIHFMYSAGADATSLFVISDQMTAEEVAVGTQKADFYWDADPQNANALVWQSESGDILFCISAALPESEMVKIAESIEKGT</sequence>
<gene>
    <name evidence="3" type="ORF">H9753_12010</name>
</gene>
<protein>
    <submittedName>
        <fullName evidence="3">DUF4367 domain-containing protein</fullName>
    </submittedName>
</protein>
<reference evidence="3" key="2">
    <citation type="submission" date="2021-04" db="EMBL/GenBank/DDBJ databases">
        <authorList>
            <person name="Gilroy R."/>
        </authorList>
    </citation>
    <scope>NUCLEOTIDE SEQUENCE</scope>
    <source>
        <strain evidence="3">ChiBcec2-3848</strain>
    </source>
</reference>
<accession>A0A9D2PS89</accession>
<dbReference type="InterPro" id="IPR038484">
    <property type="entry name" value="MucB/RseB_C_sf"/>
</dbReference>
<keyword evidence="1" id="KW-0812">Transmembrane</keyword>
<feature type="transmembrane region" description="Helical" evidence="1">
    <location>
        <begin position="55"/>
        <end position="76"/>
    </location>
</feature>
<evidence type="ECO:0000313" key="4">
    <source>
        <dbReference type="Proteomes" id="UP000823886"/>
    </source>
</evidence>
<evidence type="ECO:0000313" key="3">
    <source>
        <dbReference type="EMBL" id="HJC64320.1"/>
    </source>
</evidence>
<organism evidence="3 4">
    <name type="scientific">Candidatus Blautia merdavium</name>
    <dbReference type="NCBI Taxonomy" id="2838494"/>
    <lineage>
        <taxon>Bacteria</taxon>
        <taxon>Bacillati</taxon>
        <taxon>Bacillota</taxon>
        <taxon>Clostridia</taxon>
        <taxon>Lachnospirales</taxon>
        <taxon>Lachnospiraceae</taxon>
        <taxon>Blautia</taxon>
    </lineage>
</organism>